<name>A0A1I3AE10_9FIRM</name>
<keyword evidence="9" id="KW-1185">Reference proteome</keyword>
<organism evidence="8 9">
    <name type="scientific">Tindallia magadiensis</name>
    <dbReference type="NCBI Taxonomy" id="69895"/>
    <lineage>
        <taxon>Bacteria</taxon>
        <taxon>Bacillati</taxon>
        <taxon>Bacillota</taxon>
        <taxon>Clostridia</taxon>
        <taxon>Peptostreptococcales</taxon>
        <taxon>Tindalliaceae</taxon>
        <taxon>Tindallia</taxon>
    </lineage>
</organism>
<dbReference type="GO" id="GO:0046872">
    <property type="term" value="F:metal ion binding"/>
    <property type="evidence" value="ECO:0007669"/>
    <property type="project" value="UniProtKB-KW"/>
</dbReference>
<dbReference type="PANTHER" id="PTHR11735:SF11">
    <property type="entry name" value="TRNA THREONYLCARBAMOYLADENOSINE BIOSYNTHESIS PROTEIN TSAB"/>
    <property type="match status" value="1"/>
</dbReference>
<evidence type="ECO:0000259" key="7">
    <source>
        <dbReference type="Pfam" id="PF00814"/>
    </source>
</evidence>
<gene>
    <name evidence="8" type="ORF">SAMN05192551_101158</name>
</gene>
<dbReference type="PROSITE" id="PS01016">
    <property type="entry name" value="GLYCOPROTEASE"/>
    <property type="match status" value="1"/>
</dbReference>
<keyword evidence="3" id="KW-0819">tRNA processing</keyword>
<dbReference type="GO" id="GO:0006400">
    <property type="term" value="P:tRNA modification"/>
    <property type="evidence" value="ECO:0007669"/>
    <property type="project" value="UniProtKB-ARBA"/>
</dbReference>
<reference evidence="9" key="1">
    <citation type="submission" date="2016-10" db="EMBL/GenBank/DDBJ databases">
        <authorList>
            <person name="Varghese N."/>
            <person name="Submissions S."/>
        </authorList>
    </citation>
    <scope>NUCLEOTIDE SEQUENCE [LARGE SCALE GENOMIC DNA]</scope>
    <source>
        <strain evidence="9">Z-7934</strain>
    </source>
</reference>
<keyword evidence="5" id="KW-0012">Acyltransferase</keyword>
<evidence type="ECO:0000313" key="9">
    <source>
        <dbReference type="Proteomes" id="UP000199287"/>
    </source>
</evidence>
<dbReference type="RefSeq" id="WP_093368671.1">
    <property type="nucleotide sequence ID" value="NZ_FOQA01000001.1"/>
</dbReference>
<dbReference type="GO" id="GO:0005829">
    <property type="term" value="C:cytosol"/>
    <property type="evidence" value="ECO:0007669"/>
    <property type="project" value="TreeGrafter"/>
</dbReference>
<feature type="domain" description="Gcp-like" evidence="7">
    <location>
        <begin position="95"/>
        <end position="308"/>
    </location>
</feature>
<dbReference type="GO" id="GO:0061711">
    <property type="term" value="F:tRNA N(6)-L-threonylcarbamoyladenine synthase activity"/>
    <property type="evidence" value="ECO:0007669"/>
    <property type="project" value="UniProtKB-EC"/>
</dbReference>
<sequence length="322" mass="35287">MTKKEVVMGFDTSNYTTSVALMNIDGSSLASKRVLLSTPKGQKGLRQSDALFQHVKVLPAIMQELTSSLKNTVVKAIGASVAPRPVAESYMPVFLAGESIARSMSSLLGVPFYSFSHQEGHIAAGLWSANVDYTDFFCSLHLSGGTTELLEVTPHRNTGYNIDILGNTNDISIGQLIDRVGVRLGCDFPSGPQLEKLALEWTDSLITIPSGVKGLELNLSGPETFLYRIVDDYRNASRLARSMFVFLGETIALWINNHHALKPMPMLLIVGGVAANSIFRETLTKKLNPEIKLIYADPQHCSDNALGISHLTLRQFLYNKDE</sequence>
<evidence type="ECO:0000313" key="8">
    <source>
        <dbReference type="EMBL" id="SFH48342.1"/>
    </source>
</evidence>
<dbReference type="InterPro" id="IPR000905">
    <property type="entry name" value="Gcp-like_dom"/>
</dbReference>
<dbReference type="Pfam" id="PF00814">
    <property type="entry name" value="TsaD"/>
    <property type="match status" value="1"/>
</dbReference>
<dbReference type="InterPro" id="IPR017861">
    <property type="entry name" value="KAE1/TsaD"/>
</dbReference>
<evidence type="ECO:0000256" key="5">
    <source>
        <dbReference type="ARBA" id="ARBA00023315"/>
    </source>
</evidence>
<comment type="catalytic activity">
    <reaction evidence="6">
        <text>L-threonylcarbamoyladenylate + adenosine(37) in tRNA = N(6)-L-threonylcarbamoyladenosine(37) in tRNA + AMP + H(+)</text>
        <dbReference type="Rhea" id="RHEA:37059"/>
        <dbReference type="Rhea" id="RHEA-COMP:10162"/>
        <dbReference type="Rhea" id="RHEA-COMP:10163"/>
        <dbReference type="ChEBI" id="CHEBI:15378"/>
        <dbReference type="ChEBI" id="CHEBI:73682"/>
        <dbReference type="ChEBI" id="CHEBI:74411"/>
        <dbReference type="ChEBI" id="CHEBI:74418"/>
        <dbReference type="ChEBI" id="CHEBI:456215"/>
        <dbReference type="EC" id="2.3.1.234"/>
    </reaction>
</comment>
<protein>
    <recommendedName>
        <fullName evidence="1">N(6)-L-threonylcarbamoyladenine synthase</fullName>
        <ecNumber evidence="1">2.3.1.234</ecNumber>
    </recommendedName>
</protein>
<dbReference type="SUPFAM" id="SSF53067">
    <property type="entry name" value="Actin-like ATPase domain"/>
    <property type="match status" value="1"/>
</dbReference>
<dbReference type="Proteomes" id="UP000199287">
    <property type="component" value="Unassembled WGS sequence"/>
</dbReference>
<dbReference type="GO" id="GO:0070525">
    <property type="term" value="P:tRNA threonylcarbamoyladenosine metabolic process"/>
    <property type="evidence" value="ECO:0007669"/>
    <property type="project" value="UniProtKB-ARBA"/>
</dbReference>
<dbReference type="Gene3D" id="3.30.420.40">
    <property type="match status" value="2"/>
</dbReference>
<evidence type="ECO:0000256" key="3">
    <source>
        <dbReference type="ARBA" id="ARBA00022694"/>
    </source>
</evidence>
<proteinExistence type="predicted"/>
<keyword evidence="2" id="KW-0808">Transferase</keyword>
<dbReference type="EC" id="2.3.1.234" evidence="1"/>
<dbReference type="OrthoDB" id="1675500at2"/>
<evidence type="ECO:0000256" key="2">
    <source>
        <dbReference type="ARBA" id="ARBA00022679"/>
    </source>
</evidence>
<dbReference type="PANTHER" id="PTHR11735">
    <property type="entry name" value="TRNA N6-ADENOSINE THREONYLCARBAMOYLTRANSFERASE"/>
    <property type="match status" value="1"/>
</dbReference>
<evidence type="ECO:0000256" key="4">
    <source>
        <dbReference type="ARBA" id="ARBA00022723"/>
    </source>
</evidence>
<evidence type="ECO:0000256" key="1">
    <source>
        <dbReference type="ARBA" id="ARBA00012156"/>
    </source>
</evidence>
<dbReference type="PRINTS" id="PR00789">
    <property type="entry name" value="OSIALOPTASE"/>
</dbReference>
<dbReference type="InterPro" id="IPR017860">
    <property type="entry name" value="Peptidase_M22_CS"/>
</dbReference>
<dbReference type="AlphaFoldDB" id="A0A1I3AE10"/>
<keyword evidence="4" id="KW-0479">Metal-binding</keyword>
<dbReference type="InterPro" id="IPR043129">
    <property type="entry name" value="ATPase_NBD"/>
</dbReference>
<accession>A0A1I3AE10</accession>
<evidence type="ECO:0000256" key="6">
    <source>
        <dbReference type="ARBA" id="ARBA00048117"/>
    </source>
</evidence>
<dbReference type="EMBL" id="FOQA01000001">
    <property type="protein sequence ID" value="SFH48342.1"/>
    <property type="molecule type" value="Genomic_DNA"/>
</dbReference>
<dbReference type="STRING" id="69895.SAMN05192551_101158"/>